<reference evidence="1 2" key="1">
    <citation type="journal article" date="2024" name="J Genomics">
        <title>Draft genome sequencing and assembly of Favolaschia claudopus CIRM-BRFM 2984 isolated from oak limbs.</title>
        <authorList>
            <person name="Navarro D."/>
            <person name="Drula E."/>
            <person name="Chaduli D."/>
            <person name="Cazenave R."/>
            <person name="Ahrendt S."/>
            <person name="Wang J."/>
            <person name="Lipzen A."/>
            <person name="Daum C."/>
            <person name="Barry K."/>
            <person name="Grigoriev I.V."/>
            <person name="Favel A."/>
            <person name="Rosso M.N."/>
            <person name="Martin F."/>
        </authorList>
    </citation>
    <scope>NUCLEOTIDE SEQUENCE [LARGE SCALE GENOMIC DNA]</scope>
    <source>
        <strain evidence="1 2">CIRM-BRFM 2984</strain>
    </source>
</reference>
<keyword evidence="2" id="KW-1185">Reference proteome</keyword>
<protein>
    <submittedName>
        <fullName evidence="1">Uncharacterized protein</fullName>
    </submittedName>
</protein>
<dbReference type="Proteomes" id="UP001362999">
    <property type="component" value="Unassembled WGS sequence"/>
</dbReference>
<dbReference type="AlphaFoldDB" id="A0AAW0AHX9"/>
<proteinExistence type="predicted"/>
<evidence type="ECO:0000313" key="2">
    <source>
        <dbReference type="Proteomes" id="UP001362999"/>
    </source>
</evidence>
<accession>A0AAW0AHX9</accession>
<organism evidence="1 2">
    <name type="scientific">Favolaschia claudopus</name>
    <dbReference type="NCBI Taxonomy" id="2862362"/>
    <lineage>
        <taxon>Eukaryota</taxon>
        <taxon>Fungi</taxon>
        <taxon>Dikarya</taxon>
        <taxon>Basidiomycota</taxon>
        <taxon>Agaricomycotina</taxon>
        <taxon>Agaricomycetes</taxon>
        <taxon>Agaricomycetidae</taxon>
        <taxon>Agaricales</taxon>
        <taxon>Marasmiineae</taxon>
        <taxon>Mycenaceae</taxon>
        <taxon>Favolaschia</taxon>
    </lineage>
</organism>
<feature type="non-terminal residue" evidence="1">
    <location>
        <position position="376"/>
    </location>
</feature>
<dbReference type="EMBL" id="JAWWNJ010000069">
    <property type="protein sequence ID" value="KAK7008062.1"/>
    <property type="molecule type" value="Genomic_DNA"/>
</dbReference>
<comment type="caution">
    <text evidence="1">The sequence shown here is derived from an EMBL/GenBank/DDBJ whole genome shotgun (WGS) entry which is preliminary data.</text>
</comment>
<sequence>MLYDVWGFLRVGGWLPSTQMSLEPKATALERISCVQNATSSFQDLIACFDTYTVSEPGYYSEESYTAAQPSTEELYGWEELIASLLSVDRNCTSVILPQSIAPIYEVSLFNGTTGSQYCVASEKFSVDGFYNKGWGLFVVPATQAAVSRDIHLAAPHPAYDLFTPEQAGALFELAGARSLLIAGRVRNANLVPSDCVVPKTNSTVYYKTDPAHDTAEPFFSASKTIWDWQHAKDGCPSQSCAFIQMHGKGADTCPTDAMFLSSGIGRSAFYTDAVDRPIKRLKAELLKAFPDWNISLPSDSGCSLTATENVFGRLVNGIDEGMVCTEAPTAGLMSGEFIHIEQAKMSRLASVYPQWTAALLAAFSPPAQSDAPVKQ</sequence>
<evidence type="ECO:0000313" key="1">
    <source>
        <dbReference type="EMBL" id="KAK7008062.1"/>
    </source>
</evidence>
<name>A0AAW0AHX9_9AGAR</name>
<gene>
    <name evidence="1" type="ORF">R3P38DRAFT_3027241</name>
</gene>